<evidence type="ECO:0000313" key="1">
    <source>
        <dbReference type="EMBL" id="PRQ51872.1"/>
    </source>
</evidence>
<evidence type="ECO:0000313" key="2">
    <source>
        <dbReference type="Proteomes" id="UP000238479"/>
    </source>
</evidence>
<proteinExistence type="predicted"/>
<dbReference type="OMA" id="QEISCAM"/>
<dbReference type="PANTHER" id="PTHR47150:SF5">
    <property type="entry name" value="OS07G0546750 PROTEIN"/>
    <property type="match status" value="1"/>
</dbReference>
<dbReference type="PANTHER" id="PTHR47150">
    <property type="entry name" value="OS12G0169200 PROTEIN"/>
    <property type="match status" value="1"/>
</dbReference>
<dbReference type="Proteomes" id="UP000238479">
    <property type="component" value="Chromosome 2"/>
</dbReference>
<dbReference type="AlphaFoldDB" id="A0A2P6RZM0"/>
<protein>
    <submittedName>
        <fullName evidence="1">Putative harbinger transposase-derived protein</fullName>
    </submittedName>
</protein>
<comment type="caution">
    <text evidence="1">The sequence shown here is derived from an EMBL/GenBank/DDBJ whole genome shotgun (WGS) entry which is preliminary data.</text>
</comment>
<dbReference type="STRING" id="74649.A0A2P6RZM0"/>
<name>A0A2P6RZM0_ROSCH</name>
<dbReference type="Pfam" id="PF04827">
    <property type="entry name" value="Plant_tran"/>
    <property type="match status" value="1"/>
</dbReference>
<dbReference type="Gramene" id="PRQ51872">
    <property type="protein sequence ID" value="PRQ51872"/>
    <property type="gene ID" value="RchiOBHm_Chr2g0149311"/>
</dbReference>
<accession>A0A2P6RZM0</accession>
<gene>
    <name evidence="1" type="ORF">RchiOBHm_Chr2g0149311</name>
</gene>
<organism evidence="1 2">
    <name type="scientific">Rosa chinensis</name>
    <name type="common">China rose</name>
    <dbReference type="NCBI Taxonomy" id="74649"/>
    <lineage>
        <taxon>Eukaryota</taxon>
        <taxon>Viridiplantae</taxon>
        <taxon>Streptophyta</taxon>
        <taxon>Embryophyta</taxon>
        <taxon>Tracheophyta</taxon>
        <taxon>Spermatophyta</taxon>
        <taxon>Magnoliopsida</taxon>
        <taxon>eudicotyledons</taxon>
        <taxon>Gunneridae</taxon>
        <taxon>Pentapetalae</taxon>
        <taxon>rosids</taxon>
        <taxon>fabids</taxon>
        <taxon>Rosales</taxon>
        <taxon>Rosaceae</taxon>
        <taxon>Rosoideae</taxon>
        <taxon>Rosoideae incertae sedis</taxon>
        <taxon>Rosa</taxon>
    </lineage>
</organism>
<keyword evidence="2" id="KW-1185">Reference proteome</keyword>
<dbReference type="InterPro" id="IPR006912">
    <property type="entry name" value="Harbinger_derived_prot"/>
</dbReference>
<sequence length="179" mass="20600">MHDVANHDPYFVQTDDASGRVGLSTEQKLTCAMRMLAYRLPADLCDEFLDVAESTALEILSHFTRAISNVYHDQYLRRPTPTDLQRLLDVADKRGFPGMVGSLDCMHWQWKNCPTSWQGHFTGYKGKPTIILEAVASYDAWIGTPILDFQVPLMILMYLECLHYSMKYAQVRLLEFRTM</sequence>
<dbReference type="EMBL" id="PDCK01000040">
    <property type="protein sequence ID" value="PRQ51872.1"/>
    <property type="molecule type" value="Genomic_DNA"/>
</dbReference>
<reference evidence="1 2" key="1">
    <citation type="journal article" date="2018" name="Nat. Genet.">
        <title>The Rosa genome provides new insights in the design of modern roses.</title>
        <authorList>
            <person name="Bendahmane M."/>
        </authorList>
    </citation>
    <scope>NUCLEOTIDE SEQUENCE [LARGE SCALE GENOMIC DNA]</scope>
    <source>
        <strain evidence="2">cv. Old Blush</strain>
    </source>
</reference>